<protein>
    <submittedName>
        <fullName evidence="2">Uncharacterized protein</fullName>
    </submittedName>
</protein>
<accession>A0A2I0AWF9</accession>
<evidence type="ECO:0000256" key="1">
    <source>
        <dbReference type="SAM" id="MobiDB-lite"/>
    </source>
</evidence>
<feature type="compositionally biased region" description="Basic residues" evidence="1">
    <location>
        <begin position="9"/>
        <end position="28"/>
    </location>
</feature>
<organism evidence="2 3">
    <name type="scientific">Apostasia shenzhenica</name>
    <dbReference type="NCBI Taxonomy" id="1088818"/>
    <lineage>
        <taxon>Eukaryota</taxon>
        <taxon>Viridiplantae</taxon>
        <taxon>Streptophyta</taxon>
        <taxon>Embryophyta</taxon>
        <taxon>Tracheophyta</taxon>
        <taxon>Spermatophyta</taxon>
        <taxon>Magnoliopsida</taxon>
        <taxon>Liliopsida</taxon>
        <taxon>Asparagales</taxon>
        <taxon>Orchidaceae</taxon>
        <taxon>Apostasioideae</taxon>
        <taxon>Apostasia</taxon>
    </lineage>
</organism>
<dbReference type="Gene3D" id="3.10.10.10">
    <property type="entry name" value="HIV Type 1 Reverse Transcriptase, subunit A, domain 1"/>
    <property type="match status" value="1"/>
</dbReference>
<proteinExistence type="predicted"/>
<evidence type="ECO:0000313" key="2">
    <source>
        <dbReference type="EMBL" id="PKA59870.1"/>
    </source>
</evidence>
<reference evidence="2 3" key="1">
    <citation type="journal article" date="2017" name="Nature">
        <title>The Apostasia genome and the evolution of orchids.</title>
        <authorList>
            <person name="Zhang G.Q."/>
            <person name="Liu K.W."/>
            <person name="Li Z."/>
            <person name="Lohaus R."/>
            <person name="Hsiao Y.Y."/>
            <person name="Niu S.C."/>
            <person name="Wang J.Y."/>
            <person name="Lin Y.C."/>
            <person name="Xu Q."/>
            <person name="Chen L.J."/>
            <person name="Yoshida K."/>
            <person name="Fujiwara S."/>
            <person name="Wang Z.W."/>
            <person name="Zhang Y.Q."/>
            <person name="Mitsuda N."/>
            <person name="Wang M."/>
            <person name="Liu G.H."/>
            <person name="Pecoraro L."/>
            <person name="Huang H.X."/>
            <person name="Xiao X.J."/>
            <person name="Lin M."/>
            <person name="Wu X.Y."/>
            <person name="Wu W.L."/>
            <person name="Chen Y.Y."/>
            <person name="Chang S.B."/>
            <person name="Sakamoto S."/>
            <person name="Ohme-Takagi M."/>
            <person name="Yagi M."/>
            <person name="Zeng S.J."/>
            <person name="Shen C.Y."/>
            <person name="Yeh C.M."/>
            <person name="Luo Y.B."/>
            <person name="Tsai W.C."/>
            <person name="Van de Peer Y."/>
            <person name="Liu Z.J."/>
        </authorList>
    </citation>
    <scope>NUCLEOTIDE SEQUENCE [LARGE SCALE GENOMIC DNA]</scope>
    <source>
        <strain evidence="3">cv. Shenzhen</strain>
        <tissue evidence="2">Stem</tissue>
    </source>
</reference>
<evidence type="ECO:0000313" key="3">
    <source>
        <dbReference type="Proteomes" id="UP000236161"/>
    </source>
</evidence>
<sequence length="57" mass="6968">MPRVDRSVTKHRLSLKPNHRPVQQKKRNFRGEKQHAIWEKVERLLVAEYMKEIKYSP</sequence>
<keyword evidence="3" id="KW-1185">Reference proteome</keyword>
<dbReference type="EMBL" id="KZ451943">
    <property type="protein sequence ID" value="PKA59870.1"/>
    <property type="molecule type" value="Genomic_DNA"/>
</dbReference>
<name>A0A2I0AWF9_9ASPA</name>
<dbReference type="AlphaFoldDB" id="A0A2I0AWF9"/>
<dbReference type="Proteomes" id="UP000236161">
    <property type="component" value="Unassembled WGS sequence"/>
</dbReference>
<feature type="region of interest" description="Disordered" evidence="1">
    <location>
        <begin position="1"/>
        <end position="30"/>
    </location>
</feature>
<gene>
    <name evidence="2" type="ORF">AXF42_Ash015928</name>
</gene>